<dbReference type="CDD" id="cd17316">
    <property type="entry name" value="MFS_SV2_like"/>
    <property type="match status" value="1"/>
</dbReference>
<gene>
    <name evidence="10" type="ORF">CS062_17680</name>
</gene>
<dbReference type="OrthoDB" id="9787026at2"/>
<dbReference type="EMBL" id="PEOG01000051">
    <property type="protein sequence ID" value="PIM51859.1"/>
    <property type="molecule type" value="Genomic_DNA"/>
</dbReference>
<feature type="region of interest" description="Disordered" evidence="7">
    <location>
        <begin position="1"/>
        <end position="26"/>
    </location>
</feature>
<dbReference type="InterPro" id="IPR005828">
    <property type="entry name" value="MFS_sugar_transport-like"/>
</dbReference>
<proteinExistence type="inferred from homology"/>
<keyword evidence="4 8" id="KW-0812">Transmembrane</keyword>
<evidence type="ECO:0000256" key="8">
    <source>
        <dbReference type="SAM" id="Phobius"/>
    </source>
</evidence>
<feature type="transmembrane region" description="Helical" evidence="8">
    <location>
        <begin position="117"/>
        <end position="138"/>
    </location>
</feature>
<feature type="transmembrane region" description="Helical" evidence="8">
    <location>
        <begin position="335"/>
        <end position="356"/>
    </location>
</feature>
<dbReference type="Proteomes" id="UP000231501">
    <property type="component" value="Unassembled WGS sequence"/>
</dbReference>
<dbReference type="AlphaFoldDB" id="A0A2G9C8I8"/>
<feature type="transmembrane region" description="Helical" evidence="8">
    <location>
        <begin position="144"/>
        <end position="165"/>
    </location>
</feature>
<dbReference type="Gene3D" id="1.20.1250.20">
    <property type="entry name" value="MFS general substrate transporter like domains"/>
    <property type="match status" value="1"/>
</dbReference>
<evidence type="ECO:0000313" key="10">
    <source>
        <dbReference type="EMBL" id="PIM51859.1"/>
    </source>
</evidence>
<dbReference type="InterPro" id="IPR036259">
    <property type="entry name" value="MFS_trans_sf"/>
</dbReference>
<comment type="subcellular location">
    <subcellularLocation>
        <location evidence="1">Membrane</location>
        <topology evidence="1">Multi-pass membrane protein</topology>
    </subcellularLocation>
</comment>
<dbReference type="GO" id="GO:0016020">
    <property type="term" value="C:membrane"/>
    <property type="evidence" value="ECO:0007669"/>
    <property type="project" value="UniProtKB-SubCell"/>
</dbReference>
<feature type="domain" description="Major facilitator superfamily (MFS) profile" evidence="9">
    <location>
        <begin position="53"/>
        <end position="478"/>
    </location>
</feature>
<dbReference type="InterPro" id="IPR005829">
    <property type="entry name" value="Sugar_transporter_CS"/>
</dbReference>
<evidence type="ECO:0000256" key="6">
    <source>
        <dbReference type="ARBA" id="ARBA00023136"/>
    </source>
</evidence>
<dbReference type="PANTHER" id="PTHR23511">
    <property type="entry name" value="SYNAPTIC VESICLE GLYCOPROTEIN 2"/>
    <property type="match status" value="1"/>
</dbReference>
<keyword evidence="5 8" id="KW-1133">Transmembrane helix</keyword>
<feature type="transmembrane region" description="Helical" evidence="8">
    <location>
        <begin position="62"/>
        <end position="83"/>
    </location>
</feature>
<evidence type="ECO:0000256" key="4">
    <source>
        <dbReference type="ARBA" id="ARBA00022692"/>
    </source>
</evidence>
<keyword evidence="11" id="KW-1185">Reference proteome</keyword>
<evidence type="ECO:0000256" key="7">
    <source>
        <dbReference type="SAM" id="MobiDB-lite"/>
    </source>
</evidence>
<feature type="transmembrane region" description="Helical" evidence="8">
    <location>
        <begin position="449"/>
        <end position="469"/>
    </location>
</feature>
<accession>A0A2G9C8I8</accession>
<feature type="transmembrane region" description="Helical" evidence="8">
    <location>
        <begin position="89"/>
        <end position="110"/>
    </location>
</feature>
<reference evidence="10 11" key="1">
    <citation type="submission" date="2017-11" db="EMBL/GenBank/DDBJ databases">
        <title>Draft genome sequence of Mitsuaria sp. HWN-4.</title>
        <authorList>
            <person name="Gundlapally S.R."/>
        </authorList>
    </citation>
    <scope>NUCLEOTIDE SEQUENCE [LARGE SCALE GENOMIC DNA]</scope>
    <source>
        <strain evidence="10 11">HWN-4</strain>
    </source>
</reference>
<feature type="transmembrane region" description="Helical" evidence="8">
    <location>
        <begin position="363"/>
        <end position="381"/>
    </location>
</feature>
<dbReference type="SUPFAM" id="SSF103473">
    <property type="entry name" value="MFS general substrate transporter"/>
    <property type="match status" value="1"/>
</dbReference>
<dbReference type="PROSITE" id="PS00217">
    <property type="entry name" value="SUGAR_TRANSPORT_2"/>
    <property type="match status" value="1"/>
</dbReference>
<dbReference type="PANTHER" id="PTHR23511:SF34">
    <property type="entry name" value="SYNAPTIC VESICLE GLYCOPROTEIN 2"/>
    <property type="match status" value="1"/>
</dbReference>
<comment type="caution">
    <text evidence="10">The sequence shown here is derived from an EMBL/GenBank/DDBJ whole genome shotgun (WGS) entry which is preliminary data.</text>
</comment>
<evidence type="ECO:0000256" key="1">
    <source>
        <dbReference type="ARBA" id="ARBA00004141"/>
    </source>
</evidence>
<evidence type="ECO:0000256" key="5">
    <source>
        <dbReference type="ARBA" id="ARBA00022989"/>
    </source>
</evidence>
<dbReference type="GO" id="GO:0022857">
    <property type="term" value="F:transmembrane transporter activity"/>
    <property type="evidence" value="ECO:0007669"/>
    <property type="project" value="InterPro"/>
</dbReference>
<feature type="transmembrane region" description="Helical" evidence="8">
    <location>
        <begin position="299"/>
        <end position="315"/>
    </location>
</feature>
<dbReference type="PROSITE" id="PS50850">
    <property type="entry name" value="MFS"/>
    <property type="match status" value="1"/>
</dbReference>
<comment type="similarity">
    <text evidence="2">Belongs to the major facilitator superfamily. Sugar transporter (TC 2.A.1.1) family.</text>
</comment>
<evidence type="ECO:0000256" key="2">
    <source>
        <dbReference type="ARBA" id="ARBA00010992"/>
    </source>
</evidence>
<feature type="transmembrane region" description="Helical" evidence="8">
    <location>
        <begin position="207"/>
        <end position="226"/>
    </location>
</feature>
<protein>
    <submittedName>
        <fullName evidence="10">MFS transporter</fullName>
    </submittedName>
</protein>
<organism evidence="10 11">
    <name type="scientific">Roseateles chitinivorans</name>
    <dbReference type="NCBI Taxonomy" id="2917965"/>
    <lineage>
        <taxon>Bacteria</taxon>
        <taxon>Pseudomonadati</taxon>
        <taxon>Pseudomonadota</taxon>
        <taxon>Betaproteobacteria</taxon>
        <taxon>Burkholderiales</taxon>
        <taxon>Sphaerotilaceae</taxon>
        <taxon>Roseateles</taxon>
    </lineage>
</organism>
<feature type="transmembrane region" description="Helical" evidence="8">
    <location>
        <begin position="177"/>
        <end position="201"/>
    </location>
</feature>
<dbReference type="InterPro" id="IPR020846">
    <property type="entry name" value="MFS_dom"/>
</dbReference>
<evidence type="ECO:0000256" key="3">
    <source>
        <dbReference type="ARBA" id="ARBA00022448"/>
    </source>
</evidence>
<keyword evidence="6 8" id="KW-0472">Membrane</keyword>
<dbReference type="RefSeq" id="WP_099862919.1">
    <property type="nucleotide sequence ID" value="NZ_PEOG01000051.1"/>
</dbReference>
<keyword evidence="3" id="KW-0813">Transport</keyword>
<dbReference type="Pfam" id="PF00083">
    <property type="entry name" value="Sugar_tr"/>
    <property type="match status" value="1"/>
</dbReference>
<feature type="transmembrane region" description="Helical" evidence="8">
    <location>
        <begin position="422"/>
        <end position="443"/>
    </location>
</feature>
<evidence type="ECO:0000313" key="11">
    <source>
        <dbReference type="Proteomes" id="UP000231501"/>
    </source>
</evidence>
<name>A0A2G9C8I8_9BURK</name>
<feature type="transmembrane region" description="Helical" evidence="8">
    <location>
        <begin position="387"/>
        <end position="410"/>
    </location>
</feature>
<evidence type="ECO:0000259" key="9">
    <source>
        <dbReference type="PROSITE" id="PS50850"/>
    </source>
</evidence>
<sequence>MNPRSGGARYASEAARTPAPTVPDEAPSPMALQAAKLLFRIENVPFCRWHTKTRVVMGTATFLDAFDALSLAFVLPVLVGLWHLSPGQVGLLIAAGYIGQVIGALLFGWLGEKWGRVPAVSTAVAVMSAMSIACAFAGSVQMLFLLRFLQGIGVGGEVPVAATYINEMSQSKGRGRFFVLYELIFPLGLMAAAQVGAFVVPHYGWEVLFMVGGLPGLLILMFMARLPESPRWLASKGRWEEAERVIRSLEAATPRRQIDVHREQDKVRARELSLAAGLKSTRKASWKELFSPLYRPRTLIVWVLWASSYFVANGINNWLPTLYKTVYHLPLQDALRLASVTNVLSVCAVFACAMLVDKVGRRRWATGSFIAAGTLLLGLVATGAQSVWAVALFASAAYAVMGTTTVLLYLYTPEIYPTRMRAIGTGLATSWLRAASAAAPAMVGMMLTAQGVASVFLMFAGATVVGLFASRKMIETTDKALEEISP</sequence>